<dbReference type="AlphaFoldDB" id="A0A1F6PCF0"/>
<protein>
    <submittedName>
        <fullName evidence="1">Uncharacterized protein</fullName>
    </submittedName>
</protein>
<evidence type="ECO:0000313" key="1">
    <source>
        <dbReference type="EMBL" id="OGH93798.1"/>
    </source>
</evidence>
<comment type="caution">
    <text evidence="1">The sequence shown here is derived from an EMBL/GenBank/DDBJ whole genome shotgun (WGS) entry which is preliminary data.</text>
</comment>
<gene>
    <name evidence="1" type="ORF">A2538_02900</name>
</gene>
<evidence type="ECO:0000313" key="2">
    <source>
        <dbReference type="Proteomes" id="UP000178254"/>
    </source>
</evidence>
<sequence>MQYYKTHAHKLTGTHWPRLIKKAFGQYKEIIGKSKRRPYVRSAYFGKQKIFLGLFWQHLHEKNSRDKTRRVALFPCAIELIQKTKQEPISKENPNKNGEILHRFAGSTPNNEIFFVQIKEDRQTAQKYLISVFPLDK</sequence>
<dbReference type="Proteomes" id="UP000178254">
    <property type="component" value="Unassembled WGS sequence"/>
</dbReference>
<accession>A0A1F6PCF0</accession>
<dbReference type="EMBL" id="MFRE01000021">
    <property type="protein sequence ID" value="OGH93798.1"/>
    <property type="molecule type" value="Genomic_DNA"/>
</dbReference>
<name>A0A1F6PCF0_9BACT</name>
<organism evidence="1 2">
    <name type="scientific">Candidatus Magasanikbacteria bacterium RIFOXYD2_FULL_41_14</name>
    <dbReference type="NCBI Taxonomy" id="1798709"/>
    <lineage>
        <taxon>Bacteria</taxon>
        <taxon>Candidatus Magasanikiibacteriota</taxon>
    </lineage>
</organism>
<proteinExistence type="predicted"/>
<reference evidence="1 2" key="1">
    <citation type="journal article" date="2016" name="Nat. Commun.">
        <title>Thousands of microbial genomes shed light on interconnected biogeochemical processes in an aquifer system.</title>
        <authorList>
            <person name="Anantharaman K."/>
            <person name="Brown C.T."/>
            <person name="Hug L.A."/>
            <person name="Sharon I."/>
            <person name="Castelle C.J."/>
            <person name="Probst A.J."/>
            <person name="Thomas B.C."/>
            <person name="Singh A."/>
            <person name="Wilkins M.J."/>
            <person name="Karaoz U."/>
            <person name="Brodie E.L."/>
            <person name="Williams K.H."/>
            <person name="Hubbard S.S."/>
            <person name="Banfield J.F."/>
        </authorList>
    </citation>
    <scope>NUCLEOTIDE SEQUENCE [LARGE SCALE GENOMIC DNA]</scope>
</reference>